<accession>A0A4Y7T3V8</accession>
<feature type="transmembrane region" description="Helical" evidence="2">
    <location>
        <begin position="162"/>
        <end position="181"/>
    </location>
</feature>
<protein>
    <recommendedName>
        <fullName evidence="3">DUF6534 domain-containing protein</fullName>
    </recommendedName>
</protein>
<keyword evidence="2" id="KW-0472">Membrane</keyword>
<dbReference type="Proteomes" id="UP000298030">
    <property type="component" value="Unassembled WGS sequence"/>
</dbReference>
<dbReference type="OrthoDB" id="3206554at2759"/>
<feature type="region of interest" description="Disordered" evidence="1">
    <location>
        <begin position="373"/>
        <end position="393"/>
    </location>
</feature>
<reference evidence="4 5" key="1">
    <citation type="journal article" date="2019" name="Nat. Ecol. Evol.">
        <title>Megaphylogeny resolves global patterns of mushroom evolution.</title>
        <authorList>
            <person name="Varga T."/>
            <person name="Krizsan K."/>
            <person name="Foldi C."/>
            <person name="Dima B."/>
            <person name="Sanchez-Garcia M."/>
            <person name="Sanchez-Ramirez S."/>
            <person name="Szollosi G.J."/>
            <person name="Szarkandi J.G."/>
            <person name="Papp V."/>
            <person name="Albert L."/>
            <person name="Andreopoulos W."/>
            <person name="Angelini C."/>
            <person name="Antonin V."/>
            <person name="Barry K.W."/>
            <person name="Bougher N.L."/>
            <person name="Buchanan P."/>
            <person name="Buyck B."/>
            <person name="Bense V."/>
            <person name="Catcheside P."/>
            <person name="Chovatia M."/>
            <person name="Cooper J."/>
            <person name="Damon W."/>
            <person name="Desjardin D."/>
            <person name="Finy P."/>
            <person name="Geml J."/>
            <person name="Haridas S."/>
            <person name="Hughes K."/>
            <person name="Justo A."/>
            <person name="Karasinski D."/>
            <person name="Kautmanova I."/>
            <person name="Kiss B."/>
            <person name="Kocsube S."/>
            <person name="Kotiranta H."/>
            <person name="LaButti K.M."/>
            <person name="Lechner B.E."/>
            <person name="Liimatainen K."/>
            <person name="Lipzen A."/>
            <person name="Lukacs Z."/>
            <person name="Mihaltcheva S."/>
            <person name="Morgado L.N."/>
            <person name="Niskanen T."/>
            <person name="Noordeloos M.E."/>
            <person name="Ohm R.A."/>
            <person name="Ortiz-Santana B."/>
            <person name="Ovrebo C."/>
            <person name="Racz N."/>
            <person name="Riley R."/>
            <person name="Savchenko A."/>
            <person name="Shiryaev A."/>
            <person name="Soop K."/>
            <person name="Spirin V."/>
            <person name="Szebenyi C."/>
            <person name="Tomsovsky M."/>
            <person name="Tulloss R.E."/>
            <person name="Uehling J."/>
            <person name="Grigoriev I.V."/>
            <person name="Vagvolgyi C."/>
            <person name="Papp T."/>
            <person name="Martin F.M."/>
            <person name="Miettinen O."/>
            <person name="Hibbett D.S."/>
            <person name="Nagy L.G."/>
        </authorList>
    </citation>
    <scope>NUCLEOTIDE SEQUENCE [LARGE SCALE GENOMIC DNA]</scope>
    <source>
        <strain evidence="4 5">FP101781</strain>
    </source>
</reference>
<feature type="transmembrane region" description="Helical" evidence="2">
    <location>
        <begin position="117"/>
        <end position="142"/>
    </location>
</feature>
<dbReference type="PANTHER" id="PTHR40465:SF1">
    <property type="entry name" value="DUF6534 DOMAIN-CONTAINING PROTEIN"/>
    <property type="match status" value="1"/>
</dbReference>
<dbReference type="InterPro" id="IPR045339">
    <property type="entry name" value="DUF6534"/>
</dbReference>
<dbReference type="Pfam" id="PF20152">
    <property type="entry name" value="DUF6534"/>
    <property type="match status" value="1"/>
</dbReference>
<gene>
    <name evidence="4" type="ORF">FA13DRAFT_817530</name>
</gene>
<feature type="transmembrane region" description="Helical" evidence="2">
    <location>
        <begin position="12"/>
        <end position="34"/>
    </location>
</feature>
<dbReference type="PANTHER" id="PTHR40465">
    <property type="entry name" value="CHROMOSOME 1, WHOLE GENOME SHOTGUN SEQUENCE"/>
    <property type="match status" value="1"/>
</dbReference>
<feature type="transmembrane region" description="Helical" evidence="2">
    <location>
        <begin position="193"/>
        <end position="220"/>
    </location>
</feature>
<dbReference type="EMBL" id="QPFP01000034">
    <property type="protein sequence ID" value="TEB28249.1"/>
    <property type="molecule type" value="Genomic_DNA"/>
</dbReference>
<feature type="transmembrane region" description="Helical" evidence="2">
    <location>
        <begin position="226"/>
        <end position="247"/>
    </location>
</feature>
<dbReference type="STRING" id="71717.A0A4Y7T3V8"/>
<comment type="caution">
    <text evidence="4">The sequence shown here is derived from an EMBL/GenBank/DDBJ whole genome shotgun (WGS) entry which is preliminary data.</text>
</comment>
<keyword evidence="2" id="KW-0812">Transmembrane</keyword>
<evidence type="ECO:0000313" key="4">
    <source>
        <dbReference type="EMBL" id="TEB28249.1"/>
    </source>
</evidence>
<evidence type="ECO:0000256" key="1">
    <source>
        <dbReference type="SAM" id="MobiDB-lite"/>
    </source>
</evidence>
<keyword evidence="5" id="KW-1185">Reference proteome</keyword>
<dbReference type="AlphaFoldDB" id="A0A4Y7T3V8"/>
<evidence type="ECO:0000256" key="2">
    <source>
        <dbReference type="SAM" id="Phobius"/>
    </source>
</evidence>
<evidence type="ECO:0000313" key="5">
    <source>
        <dbReference type="Proteomes" id="UP000298030"/>
    </source>
</evidence>
<sequence>MTVDIGLSFGALLIGGLFAVLFCGLTQAQTLLYFKLFPNDRTFIKCLVLFIWLLDTLHSAFIMAALWDHFIDNYGDAQRIDAVPWSMGLTIATTAVLTFAVHCFLIYRIFQLSKGKYWLCGPLLAMAATRLSFACLTTAKLVQLKSLGAFVDAFTWSFTTGLAISTVLDIFITASLVILLRGRHQEFSHMNRVLDALVLYTFETGGVTTVATGVCLITWLTMPENLIFMALHFIISKFYANSLLITLNTRANLKQASFHSHSTDFSRGAHANLPFPNPLSRHSNNLYQNVGDLASKHKPRSSSRKLSRFSLDLGSPIRNHITPANVVDVERQQKLGDVVSLEVLPYSKASNSGVHIRVDIDKTTVVDNGDISDTDGFSEGGSSKRTGLGLGTI</sequence>
<keyword evidence="2" id="KW-1133">Transmembrane helix</keyword>
<evidence type="ECO:0000259" key="3">
    <source>
        <dbReference type="Pfam" id="PF20152"/>
    </source>
</evidence>
<feature type="transmembrane region" description="Helical" evidence="2">
    <location>
        <begin position="87"/>
        <end position="110"/>
    </location>
</feature>
<feature type="domain" description="DUF6534" evidence="3">
    <location>
        <begin position="165"/>
        <end position="251"/>
    </location>
</feature>
<name>A0A4Y7T3V8_COPMI</name>
<proteinExistence type="predicted"/>
<organism evidence="4 5">
    <name type="scientific">Coprinellus micaceus</name>
    <name type="common">Glistening ink-cap mushroom</name>
    <name type="synonym">Coprinus micaceus</name>
    <dbReference type="NCBI Taxonomy" id="71717"/>
    <lineage>
        <taxon>Eukaryota</taxon>
        <taxon>Fungi</taxon>
        <taxon>Dikarya</taxon>
        <taxon>Basidiomycota</taxon>
        <taxon>Agaricomycotina</taxon>
        <taxon>Agaricomycetes</taxon>
        <taxon>Agaricomycetidae</taxon>
        <taxon>Agaricales</taxon>
        <taxon>Agaricineae</taxon>
        <taxon>Psathyrellaceae</taxon>
        <taxon>Coprinellus</taxon>
    </lineage>
</organism>
<feature type="transmembrane region" description="Helical" evidence="2">
    <location>
        <begin position="46"/>
        <end position="67"/>
    </location>
</feature>